<feature type="transmembrane region" description="Helical" evidence="5">
    <location>
        <begin position="25"/>
        <end position="47"/>
    </location>
</feature>
<dbReference type="Pfam" id="PF07264">
    <property type="entry name" value="EI24"/>
    <property type="match status" value="1"/>
</dbReference>
<evidence type="ECO:0000256" key="3">
    <source>
        <dbReference type="ARBA" id="ARBA00022989"/>
    </source>
</evidence>
<evidence type="ECO:0000256" key="2">
    <source>
        <dbReference type="ARBA" id="ARBA00022692"/>
    </source>
</evidence>
<dbReference type="AlphaFoldDB" id="A0A0F9YD98"/>
<dbReference type="EMBL" id="LAZR01000030">
    <property type="protein sequence ID" value="KKO02454.1"/>
    <property type="molecule type" value="Genomic_DNA"/>
</dbReference>
<keyword evidence="4 5" id="KW-0472">Membrane</keyword>
<feature type="transmembrane region" description="Helical" evidence="5">
    <location>
        <begin position="196"/>
        <end position="218"/>
    </location>
</feature>
<name>A0A0F9YD98_9ZZZZ</name>
<feature type="transmembrane region" description="Helical" evidence="5">
    <location>
        <begin position="130"/>
        <end position="150"/>
    </location>
</feature>
<keyword evidence="3 5" id="KW-1133">Transmembrane helix</keyword>
<evidence type="ECO:0000256" key="1">
    <source>
        <dbReference type="ARBA" id="ARBA00004141"/>
    </source>
</evidence>
<reference evidence="6" key="1">
    <citation type="journal article" date="2015" name="Nature">
        <title>Complex archaea that bridge the gap between prokaryotes and eukaryotes.</title>
        <authorList>
            <person name="Spang A."/>
            <person name="Saw J.H."/>
            <person name="Jorgensen S.L."/>
            <person name="Zaremba-Niedzwiedzka K."/>
            <person name="Martijn J."/>
            <person name="Lind A.E."/>
            <person name="van Eijk R."/>
            <person name="Schleper C."/>
            <person name="Guy L."/>
            <person name="Ettema T.J."/>
        </authorList>
    </citation>
    <scope>NUCLEOTIDE SEQUENCE</scope>
</reference>
<dbReference type="InterPro" id="IPR059112">
    <property type="entry name" value="CysZ/EI24"/>
</dbReference>
<comment type="subcellular location">
    <subcellularLocation>
        <location evidence="1">Membrane</location>
        <topology evidence="1">Multi-pass membrane protein</topology>
    </subcellularLocation>
</comment>
<comment type="caution">
    <text evidence="6">The sequence shown here is derived from an EMBL/GenBank/DDBJ whole genome shotgun (WGS) entry which is preliminary data.</text>
</comment>
<gene>
    <name evidence="6" type="ORF">LCGC14_0104090</name>
</gene>
<evidence type="ECO:0000313" key="6">
    <source>
        <dbReference type="EMBL" id="KKO02454.1"/>
    </source>
</evidence>
<organism evidence="6">
    <name type="scientific">marine sediment metagenome</name>
    <dbReference type="NCBI Taxonomy" id="412755"/>
    <lineage>
        <taxon>unclassified sequences</taxon>
        <taxon>metagenomes</taxon>
        <taxon>ecological metagenomes</taxon>
    </lineage>
</organism>
<protein>
    <recommendedName>
        <fullName evidence="7">CysZ-like protein</fullName>
    </recommendedName>
</protein>
<feature type="transmembrane region" description="Helical" evidence="5">
    <location>
        <begin position="70"/>
        <end position="91"/>
    </location>
</feature>
<sequence>MAIAQIFRAFGLAVGQVGDPSFRRVLLLGVGLALLLLVGASAGFVWLTDWLTGEDNWLPVLGEVSWLDDLFSWGAALLLMVLSVFLMVPVASAITSMFLDDVADAVEAEHYPHLPPATHVPFGDALRDTVNFMGVLIGVNIVALVLYLMFAPFAPLIFWSVNGFLLGREYFTLAAIRRVGRTEAKRLRGKHGLTIFVAGVLMAIPLSVPLLNLVIPILGAATFTHLFHQLVSVPRATDVLHRPR</sequence>
<accession>A0A0F9YD98</accession>
<evidence type="ECO:0008006" key="7">
    <source>
        <dbReference type="Google" id="ProtNLM"/>
    </source>
</evidence>
<evidence type="ECO:0000256" key="5">
    <source>
        <dbReference type="SAM" id="Phobius"/>
    </source>
</evidence>
<keyword evidence="2 5" id="KW-0812">Transmembrane</keyword>
<proteinExistence type="predicted"/>
<evidence type="ECO:0000256" key="4">
    <source>
        <dbReference type="ARBA" id="ARBA00023136"/>
    </source>
</evidence>